<sequence>AKKRLGLTATLVREDRKEDDVFSLIGPKKFDAPWKELEKQGWIATAHCFEVRVKFPNEDLRMSYAIAPSKYKYRLAAENPFKIEAVKAIISRLSPDDSILIIGDYIDQLEKISADLNVPIITGKMKNVYRDDLYSKFRNGDIKILVVSKVANYAIDLPDANVAIQISGTFGSRQEEAQRLGRILRPKSTGVEANFYSIITRDTVDQEYSMRRQLFLTERGYHYTIMEHDEILINLELKTINQSQSE</sequence>
<dbReference type="Gene3D" id="3.40.50.300">
    <property type="entry name" value="P-loop containing nucleotide triphosphate hydrolases"/>
    <property type="match status" value="1"/>
</dbReference>
<accession>T0ZFH9</accession>
<dbReference type="InterPro" id="IPR027417">
    <property type="entry name" value="P-loop_NTPase"/>
</dbReference>
<keyword evidence="3" id="KW-0347">Helicase</keyword>
<dbReference type="PROSITE" id="PS51194">
    <property type="entry name" value="HELICASE_CTER"/>
    <property type="match status" value="1"/>
</dbReference>
<evidence type="ECO:0000256" key="4">
    <source>
        <dbReference type="ARBA" id="ARBA00022840"/>
    </source>
</evidence>
<feature type="non-terminal residue" evidence="6">
    <location>
        <position position="1"/>
    </location>
</feature>
<reference evidence="6" key="2">
    <citation type="journal article" date="2014" name="ISME J.">
        <title>Microbial stratification in low pH oxic and suboxic macroscopic growths along an acid mine drainage.</title>
        <authorList>
            <person name="Mendez-Garcia C."/>
            <person name="Mesa V."/>
            <person name="Sprenger R.R."/>
            <person name="Richter M."/>
            <person name="Diez M.S."/>
            <person name="Solano J."/>
            <person name="Bargiela R."/>
            <person name="Golyshina O.V."/>
            <person name="Manteca A."/>
            <person name="Ramos J.L."/>
            <person name="Gallego J.R."/>
            <person name="Llorente I."/>
            <person name="Martins Dos Santos V.A."/>
            <person name="Jensen O.N."/>
            <person name="Pelaez A.I."/>
            <person name="Sanchez J."/>
            <person name="Ferrer M."/>
        </authorList>
    </citation>
    <scope>NUCLEOTIDE SEQUENCE</scope>
</reference>
<dbReference type="PANTHER" id="PTHR11274:SF0">
    <property type="entry name" value="GENERAL TRANSCRIPTION AND DNA REPAIR FACTOR IIH HELICASE SUBUNIT XPB"/>
    <property type="match status" value="1"/>
</dbReference>
<dbReference type="GO" id="GO:0005524">
    <property type="term" value="F:ATP binding"/>
    <property type="evidence" value="ECO:0007669"/>
    <property type="project" value="UniProtKB-KW"/>
</dbReference>
<dbReference type="Pfam" id="PF16203">
    <property type="entry name" value="ERCC3_RAD25_C"/>
    <property type="match status" value="1"/>
</dbReference>
<dbReference type="GO" id="GO:0004386">
    <property type="term" value="F:helicase activity"/>
    <property type="evidence" value="ECO:0007669"/>
    <property type="project" value="UniProtKB-KW"/>
</dbReference>
<organism evidence="6">
    <name type="scientific">mine drainage metagenome</name>
    <dbReference type="NCBI Taxonomy" id="410659"/>
    <lineage>
        <taxon>unclassified sequences</taxon>
        <taxon>metagenomes</taxon>
        <taxon>ecological metagenomes</taxon>
    </lineage>
</organism>
<gene>
    <name evidence="6" type="ORF">B1A_21603</name>
</gene>
<name>T0ZFH9_9ZZZZ</name>
<comment type="caution">
    <text evidence="6">The sequence shown here is derived from an EMBL/GenBank/DDBJ whole genome shotgun (WGS) entry which is preliminary data.</text>
</comment>
<dbReference type="InterPro" id="IPR050615">
    <property type="entry name" value="ATP-dep_DNA_Helicase"/>
</dbReference>
<keyword evidence="2" id="KW-0378">Hydrolase</keyword>
<keyword evidence="1" id="KW-0547">Nucleotide-binding</keyword>
<dbReference type="CDD" id="cd18789">
    <property type="entry name" value="SF2_C_XPB"/>
    <property type="match status" value="1"/>
</dbReference>
<evidence type="ECO:0000313" key="6">
    <source>
        <dbReference type="EMBL" id="EQD27624.1"/>
    </source>
</evidence>
<protein>
    <submittedName>
        <fullName evidence="6">Type III restriction protein res subunit</fullName>
    </submittedName>
</protein>
<reference evidence="6" key="1">
    <citation type="submission" date="2013-08" db="EMBL/GenBank/DDBJ databases">
        <authorList>
            <person name="Mendez C."/>
            <person name="Richter M."/>
            <person name="Ferrer M."/>
            <person name="Sanchez J."/>
        </authorList>
    </citation>
    <scope>NUCLEOTIDE SEQUENCE</scope>
</reference>
<dbReference type="PANTHER" id="PTHR11274">
    <property type="entry name" value="RAD25/XP-B DNA REPAIR HELICASE"/>
    <property type="match status" value="1"/>
</dbReference>
<dbReference type="AlphaFoldDB" id="T0ZFH9"/>
<dbReference type="InterPro" id="IPR001650">
    <property type="entry name" value="Helicase_C-like"/>
</dbReference>
<keyword evidence="4" id="KW-0067">ATP-binding</keyword>
<dbReference type="GO" id="GO:0016787">
    <property type="term" value="F:hydrolase activity"/>
    <property type="evidence" value="ECO:0007669"/>
    <property type="project" value="UniProtKB-KW"/>
</dbReference>
<proteinExistence type="predicted"/>
<evidence type="ECO:0000256" key="2">
    <source>
        <dbReference type="ARBA" id="ARBA00022801"/>
    </source>
</evidence>
<evidence type="ECO:0000259" key="5">
    <source>
        <dbReference type="PROSITE" id="PS51194"/>
    </source>
</evidence>
<evidence type="ECO:0000256" key="3">
    <source>
        <dbReference type="ARBA" id="ARBA00022806"/>
    </source>
</evidence>
<dbReference type="InterPro" id="IPR032438">
    <property type="entry name" value="ERCC3_RAD25_C"/>
</dbReference>
<evidence type="ECO:0000256" key="1">
    <source>
        <dbReference type="ARBA" id="ARBA00022741"/>
    </source>
</evidence>
<feature type="domain" description="Helicase C-terminal" evidence="5">
    <location>
        <begin position="85"/>
        <end position="233"/>
    </location>
</feature>
<dbReference type="EMBL" id="AUZX01015968">
    <property type="protein sequence ID" value="EQD27624.1"/>
    <property type="molecule type" value="Genomic_DNA"/>
</dbReference>
<dbReference type="SMART" id="SM00490">
    <property type="entry name" value="HELICc"/>
    <property type="match status" value="1"/>
</dbReference>
<dbReference type="SUPFAM" id="SSF52540">
    <property type="entry name" value="P-loop containing nucleoside triphosphate hydrolases"/>
    <property type="match status" value="1"/>
</dbReference>